<name>A0ABD7CHF4_CLOBO</name>
<dbReference type="EMBL" id="CP069280">
    <property type="protein sequence ID" value="QRI52833.1"/>
    <property type="molecule type" value="Genomic_DNA"/>
</dbReference>
<dbReference type="AlphaFoldDB" id="A0ABD7CHF4"/>
<protein>
    <submittedName>
        <fullName evidence="1">Uncharacterized protein</fullName>
    </submittedName>
</protein>
<dbReference type="Proteomes" id="UP000663464">
    <property type="component" value="Chromosome"/>
</dbReference>
<reference evidence="1 2" key="1">
    <citation type="journal article" date="2014" name="J. Infect. Dis.">
        <title>Molecular characterization of a novel botulinum neurotoxin type H gene.</title>
        <authorList>
            <person name="Dover N."/>
            <person name="Barash J.R."/>
            <person name="Hill K.K."/>
            <person name="Xie G."/>
            <person name="Arnon S.S."/>
        </authorList>
    </citation>
    <scope>NUCLEOTIDE SEQUENCE [LARGE SCALE GENOMIC DNA]</scope>
    <source>
        <strain evidence="1 2">IBCA10-7060</strain>
    </source>
</reference>
<dbReference type="RefSeq" id="WP_047403965.1">
    <property type="nucleotide sequence ID" value="NZ_CP069280.1"/>
</dbReference>
<evidence type="ECO:0000313" key="1">
    <source>
        <dbReference type="EMBL" id="QRI52833.1"/>
    </source>
</evidence>
<sequence>MIRNDEEKRFAEEKIHKLEKIIVSLKTQLMPEREKQFKAMAAVYVRMIREIREEIEEYTGMEIFNIKRDDINIHIEGPVIGYGSAPISIISSYLEKLKTTIQNYYMVINEMECRRVPKTISELTDFNLNAFQPGSINLSISLPLPSHQISLFEETNIQKALEIYFNVLKWTYYNDESYIENIDKDIKERLLINALRTLPDDKKIDRITFSGKMVQSNEKIVVNHNTKKKIKTKIEEDNDKEEIISIKGCIRGLDLDKLTFILRDSDINTNDIKCKLTDEIVTDMKEYLDSRVIVKGVKNTSEIIKVKYIEIIE</sequence>
<proteinExistence type="predicted"/>
<gene>
    <name evidence="1" type="ORF">JQS73_15555</name>
</gene>
<accession>A0ABD7CHF4</accession>
<organism evidence="1 2">
    <name type="scientific">Clostridium botulinum</name>
    <dbReference type="NCBI Taxonomy" id="1491"/>
    <lineage>
        <taxon>Bacteria</taxon>
        <taxon>Bacillati</taxon>
        <taxon>Bacillota</taxon>
        <taxon>Clostridia</taxon>
        <taxon>Eubacteriales</taxon>
        <taxon>Clostridiaceae</taxon>
        <taxon>Clostridium</taxon>
    </lineage>
</organism>
<evidence type="ECO:0000313" key="2">
    <source>
        <dbReference type="Proteomes" id="UP000663464"/>
    </source>
</evidence>